<proteinExistence type="predicted"/>
<dbReference type="Proteomes" id="UP000229080">
    <property type="component" value="Unassembled WGS sequence"/>
</dbReference>
<comment type="caution">
    <text evidence="2">The sequence shown here is derived from an EMBL/GenBank/DDBJ whole genome shotgun (WGS) entry which is preliminary data.</text>
</comment>
<evidence type="ECO:0000313" key="2">
    <source>
        <dbReference type="EMBL" id="PIS16401.1"/>
    </source>
</evidence>
<accession>A0A2H0WUX4</accession>
<dbReference type="InterPro" id="IPR050834">
    <property type="entry name" value="Glycosyltransf_2"/>
</dbReference>
<dbReference type="PANTHER" id="PTHR43685:SF2">
    <property type="entry name" value="GLYCOSYLTRANSFERASE 2-LIKE DOMAIN-CONTAINING PROTEIN"/>
    <property type="match status" value="1"/>
</dbReference>
<name>A0A2H0WUX4_9BACT</name>
<protein>
    <recommendedName>
        <fullName evidence="1">Glycosyltransferase 2-like domain-containing protein</fullName>
    </recommendedName>
</protein>
<sequence>MPIETSIIIRTRNEEKWLGRILEMLFSQTYKDFEVIIVDSESTDKTLEIARRFSVKILNIPYKDFSYPYALNYGVRNSNASRYVVIMSAHSLPVSETWLADGLKNFSQQKNILGVYGFIRALPGSTFWDKFFLDGSYWLRGLRYGPGNNETYIVDKSGMGVMGFTNAIILKELWLKRQFNENYGLGGEDEEWANYWLVRGHRAVRDTKFTVRHSHGLGLYGWCRQFKYWSSTKNPQPFKRLPFRRDPTHS</sequence>
<dbReference type="EMBL" id="PEZF01000140">
    <property type="protein sequence ID" value="PIS16401.1"/>
    <property type="molecule type" value="Genomic_DNA"/>
</dbReference>
<gene>
    <name evidence="2" type="ORF">COT61_04125</name>
</gene>
<dbReference type="CDD" id="cd00761">
    <property type="entry name" value="Glyco_tranf_GTA_type"/>
    <property type="match status" value="1"/>
</dbReference>
<organism evidence="2 3">
    <name type="scientific">Candidatus Portnoybacteria bacterium CG09_land_8_20_14_0_10_44_13</name>
    <dbReference type="NCBI Taxonomy" id="1974811"/>
    <lineage>
        <taxon>Bacteria</taxon>
        <taxon>Candidatus Portnoyibacteriota</taxon>
    </lineage>
</organism>
<dbReference type="Pfam" id="PF00535">
    <property type="entry name" value="Glycos_transf_2"/>
    <property type="match status" value="1"/>
</dbReference>
<dbReference type="Gene3D" id="3.90.550.10">
    <property type="entry name" value="Spore Coat Polysaccharide Biosynthesis Protein SpsA, Chain A"/>
    <property type="match status" value="1"/>
</dbReference>
<dbReference type="InterPro" id="IPR001173">
    <property type="entry name" value="Glyco_trans_2-like"/>
</dbReference>
<feature type="domain" description="Glycosyltransferase 2-like" evidence="1">
    <location>
        <begin position="6"/>
        <end position="145"/>
    </location>
</feature>
<dbReference type="InterPro" id="IPR029044">
    <property type="entry name" value="Nucleotide-diphossugar_trans"/>
</dbReference>
<dbReference type="SUPFAM" id="SSF53448">
    <property type="entry name" value="Nucleotide-diphospho-sugar transferases"/>
    <property type="match status" value="1"/>
</dbReference>
<evidence type="ECO:0000259" key="1">
    <source>
        <dbReference type="Pfam" id="PF00535"/>
    </source>
</evidence>
<reference evidence="3" key="1">
    <citation type="submission" date="2017-09" db="EMBL/GenBank/DDBJ databases">
        <title>Depth-based differentiation of microbial function through sediment-hosted aquifers and enrichment of novel symbionts in the deep terrestrial subsurface.</title>
        <authorList>
            <person name="Probst A.J."/>
            <person name="Ladd B."/>
            <person name="Jarett J.K."/>
            <person name="Geller-Mcgrath D.E."/>
            <person name="Sieber C.M.K."/>
            <person name="Emerson J.B."/>
            <person name="Anantharaman K."/>
            <person name="Thomas B.C."/>
            <person name="Malmstrom R."/>
            <person name="Stieglmeier M."/>
            <person name="Klingl A."/>
            <person name="Woyke T."/>
            <person name="Ryan C.M."/>
            <person name="Banfield J.F."/>
        </authorList>
    </citation>
    <scope>NUCLEOTIDE SEQUENCE [LARGE SCALE GENOMIC DNA]</scope>
</reference>
<dbReference type="PANTHER" id="PTHR43685">
    <property type="entry name" value="GLYCOSYLTRANSFERASE"/>
    <property type="match status" value="1"/>
</dbReference>
<evidence type="ECO:0000313" key="3">
    <source>
        <dbReference type="Proteomes" id="UP000229080"/>
    </source>
</evidence>
<dbReference type="AlphaFoldDB" id="A0A2H0WUX4"/>